<protein>
    <submittedName>
        <fullName evidence="2">Unnamed protein product</fullName>
    </submittedName>
</protein>
<feature type="domain" description="Integrase catalytic" evidence="1">
    <location>
        <begin position="1"/>
        <end position="109"/>
    </location>
</feature>
<dbReference type="OrthoDB" id="105595at2759"/>
<dbReference type="AlphaFoldDB" id="A0A9W6WLM2"/>
<evidence type="ECO:0000313" key="3">
    <source>
        <dbReference type="Proteomes" id="UP001165083"/>
    </source>
</evidence>
<dbReference type="SUPFAM" id="SSF53098">
    <property type="entry name" value="Ribonuclease H-like"/>
    <property type="match status" value="1"/>
</dbReference>
<name>A0A9W6WLM2_9STRA</name>
<dbReference type="GO" id="GO:0015074">
    <property type="term" value="P:DNA integration"/>
    <property type="evidence" value="ECO:0007669"/>
    <property type="project" value="InterPro"/>
</dbReference>
<evidence type="ECO:0000313" key="2">
    <source>
        <dbReference type="EMBL" id="GMF09104.1"/>
    </source>
</evidence>
<dbReference type="Gene3D" id="3.30.420.10">
    <property type="entry name" value="Ribonuclease H-like superfamily/Ribonuclease H"/>
    <property type="match status" value="1"/>
</dbReference>
<evidence type="ECO:0000259" key="1">
    <source>
        <dbReference type="PROSITE" id="PS50994"/>
    </source>
</evidence>
<dbReference type="InterPro" id="IPR012337">
    <property type="entry name" value="RNaseH-like_sf"/>
</dbReference>
<comment type="caution">
    <text evidence="2">The sequence shown here is derived from an EMBL/GenBank/DDBJ whole genome shotgun (WGS) entry which is preliminary data.</text>
</comment>
<dbReference type="PROSITE" id="PS50994">
    <property type="entry name" value="INTEGRASE"/>
    <property type="match status" value="1"/>
</dbReference>
<dbReference type="GO" id="GO:0003676">
    <property type="term" value="F:nucleic acid binding"/>
    <property type="evidence" value="ECO:0007669"/>
    <property type="project" value="InterPro"/>
</dbReference>
<organism evidence="2 3">
    <name type="scientific">Phytophthora lilii</name>
    <dbReference type="NCBI Taxonomy" id="2077276"/>
    <lineage>
        <taxon>Eukaryota</taxon>
        <taxon>Sar</taxon>
        <taxon>Stramenopiles</taxon>
        <taxon>Oomycota</taxon>
        <taxon>Peronosporomycetes</taxon>
        <taxon>Peronosporales</taxon>
        <taxon>Peronosporaceae</taxon>
        <taxon>Phytophthora</taxon>
    </lineage>
</organism>
<dbReference type="InterPro" id="IPR001584">
    <property type="entry name" value="Integrase_cat-core"/>
</dbReference>
<sequence length="117" mass="13556">MMDWHSRFGAPRLWISDNGSHLKNEVVKEVSKRLNASQNVTLAYSPWSNGSVERLNKDIIQVLREMCLEYKVDIKDWTYFVPALQANLNHTPVPSLANHAPVEIFANFRLCRRSIFI</sequence>
<gene>
    <name evidence="2" type="ORF">Plil01_000003900</name>
</gene>
<keyword evidence="3" id="KW-1185">Reference proteome</keyword>
<dbReference type="EMBL" id="BSXW01000001">
    <property type="protein sequence ID" value="GMF09104.1"/>
    <property type="molecule type" value="Genomic_DNA"/>
</dbReference>
<accession>A0A9W6WLM2</accession>
<reference evidence="2" key="1">
    <citation type="submission" date="2023-04" db="EMBL/GenBank/DDBJ databases">
        <title>Phytophthora lilii NBRC 32176.</title>
        <authorList>
            <person name="Ichikawa N."/>
            <person name="Sato H."/>
            <person name="Tonouchi N."/>
        </authorList>
    </citation>
    <scope>NUCLEOTIDE SEQUENCE</scope>
    <source>
        <strain evidence="2">NBRC 32176</strain>
    </source>
</reference>
<proteinExistence type="predicted"/>
<dbReference type="InterPro" id="IPR036397">
    <property type="entry name" value="RNaseH_sf"/>
</dbReference>
<dbReference type="Proteomes" id="UP001165083">
    <property type="component" value="Unassembled WGS sequence"/>
</dbReference>